<keyword evidence="2" id="KW-1185">Reference proteome</keyword>
<protein>
    <submittedName>
        <fullName evidence="1">Uncharacterized protein</fullName>
    </submittedName>
</protein>
<dbReference type="EMBL" id="KN832064">
    <property type="protein sequence ID" value="KIN95588.1"/>
    <property type="molecule type" value="Genomic_DNA"/>
</dbReference>
<organism evidence="1 2">
    <name type="scientific">Pisolithus tinctorius Marx 270</name>
    <dbReference type="NCBI Taxonomy" id="870435"/>
    <lineage>
        <taxon>Eukaryota</taxon>
        <taxon>Fungi</taxon>
        <taxon>Dikarya</taxon>
        <taxon>Basidiomycota</taxon>
        <taxon>Agaricomycotina</taxon>
        <taxon>Agaricomycetes</taxon>
        <taxon>Agaricomycetidae</taxon>
        <taxon>Boletales</taxon>
        <taxon>Sclerodermatineae</taxon>
        <taxon>Pisolithaceae</taxon>
        <taxon>Pisolithus</taxon>
    </lineage>
</organism>
<accession>A0A0C3NJM5</accession>
<dbReference type="AlphaFoldDB" id="A0A0C3NJM5"/>
<dbReference type="HOGENOM" id="CLU_2961790_0_0_1"/>
<dbReference type="InParanoid" id="A0A0C3NJM5"/>
<reference evidence="2" key="2">
    <citation type="submission" date="2015-01" db="EMBL/GenBank/DDBJ databases">
        <title>Evolutionary Origins and Diversification of the Mycorrhizal Mutualists.</title>
        <authorList>
            <consortium name="DOE Joint Genome Institute"/>
            <consortium name="Mycorrhizal Genomics Consortium"/>
            <person name="Kohler A."/>
            <person name="Kuo A."/>
            <person name="Nagy L.G."/>
            <person name="Floudas D."/>
            <person name="Copeland A."/>
            <person name="Barry K.W."/>
            <person name="Cichocki N."/>
            <person name="Veneault-Fourrey C."/>
            <person name="LaButti K."/>
            <person name="Lindquist E.A."/>
            <person name="Lipzen A."/>
            <person name="Lundell T."/>
            <person name="Morin E."/>
            <person name="Murat C."/>
            <person name="Riley R."/>
            <person name="Ohm R."/>
            <person name="Sun H."/>
            <person name="Tunlid A."/>
            <person name="Henrissat B."/>
            <person name="Grigoriev I.V."/>
            <person name="Hibbett D.S."/>
            <person name="Martin F."/>
        </authorList>
    </citation>
    <scope>NUCLEOTIDE SEQUENCE [LARGE SCALE GENOMIC DNA]</scope>
    <source>
        <strain evidence="2">Marx 270</strain>
    </source>
</reference>
<sequence length="59" mass="6359">MWGKSDSPIYCLYTISAMISGLPGARIADTVVVRRRAGGHTPVHVRVSNSPTCVRLAHP</sequence>
<evidence type="ECO:0000313" key="2">
    <source>
        <dbReference type="Proteomes" id="UP000054217"/>
    </source>
</evidence>
<dbReference type="Proteomes" id="UP000054217">
    <property type="component" value="Unassembled WGS sequence"/>
</dbReference>
<evidence type="ECO:0000313" key="1">
    <source>
        <dbReference type="EMBL" id="KIN95588.1"/>
    </source>
</evidence>
<gene>
    <name evidence="1" type="ORF">M404DRAFT_312134</name>
</gene>
<reference evidence="1 2" key="1">
    <citation type="submission" date="2014-04" db="EMBL/GenBank/DDBJ databases">
        <authorList>
            <consortium name="DOE Joint Genome Institute"/>
            <person name="Kuo A."/>
            <person name="Kohler A."/>
            <person name="Costa M.D."/>
            <person name="Nagy L.G."/>
            <person name="Floudas D."/>
            <person name="Copeland A."/>
            <person name="Barry K.W."/>
            <person name="Cichocki N."/>
            <person name="Veneault-Fourrey C."/>
            <person name="LaButti K."/>
            <person name="Lindquist E.A."/>
            <person name="Lipzen A."/>
            <person name="Lundell T."/>
            <person name="Morin E."/>
            <person name="Murat C."/>
            <person name="Sun H."/>
            <person name="Tunlid A."/>
            <person name="Henrissat B."/>
            <person name="Grigoriev I.V."/>
            <person name="Hibbett D.S."/>
            <person name="Martin F."/>
            <person name="Nordberg H.P."/>
            <person name="Cantor M.N."/>
            <person name="Hua S.X."/>
        </authorList>
    </citation>
    <scope>NUCLEOTIDE SEQUENCE [LARGE SCALE GENOMIC DNA]</scope>
    <source>
        <strain evidence="1 2">Marx 270</strain>
    </source>
</reference>
<name>A0A0C3NJM5_PISTI</name>
<proteinExistence type="predicted"/>